<feature type="region of interest" description="Disordered" evidence="1">
    <location>
        <begin position="55"/>
        <end position="114"/>
    </location>
</feature>
<accession>A0A1C4VCD5</accession>
<sequence length="261" mass="26771">MTPGSDDARPTPDDARVAHPPTRSRRILFVAAGAVAAAALVGVLGVTVGLGGPDDTTPAGDTAAAPSTDETNGPSKQGGPGPTSSATAPASSPPGPAATPVPGRSFDFQGRQPIPGVDPDLIVADLTRRWQLTFTSSDLYGVGTRRSGGRQDKESGHRQAIVMADQKHRLRTLHCRAGNPDGSPLSAEGWRFLDDCALRAYPAGANRTALASWLDDQLPRGGPATARGTDLRTEQTTIGSCGVTLEYGPGLVAVEVYGASG</sequence>
<keyword evidence="2" id="KW-1133">Transmembrane helix</keyword>
<proteinExistence type="predicted"/>
<feature type="compositionally biased region" description="Low complexity" evidence="1">
    <location>
        <begin position="55"/>
        <end position="66"/>
    </location>
</feature>
<gene>
    <name evidence="3" type="ORF">GA0070558_10834</name>
</gene>
<reference evidence="3 4" key="1">
    <citation type="submission" date="2016-06" db="EMBL/GenBank/DDBJ databases">
        <authorList>
            <person name="Kjaerup R.B."/>
            <person name="Dalgaard T.S."/>
            <person name="Juul-Madsen H.R."/>
        </authorList>
    </citation>
    <scope>NUCLEOTIDE SEQUENCE [LARGE SCALE GENOMIC DNA]</scope>
    <source>
        <strain evidence="3 4">DSM 45626</strain>
    </source>
</reference>
<evidence type="ECO:0000313" key="4">
    <source>
        <dbReference type="Proteomes" id="UP000199375"/>
    </source>
</evidence>
<keyword evidence="2" id="KW-0812">Transmembrane</keyword>
<dbReference type="AlphaFoldDB" id="A0A1C4VCD5"/>
<dbReference type="Proteomes" id="UP000199375">
    <property type="component" value="Unassembled WGS sequence"/>
</dbReference>
<evidence type="ECO:0000256" key="1">
    <source>
        <dbReference type="SAM" id="MobiDB-lite"/>
    </source>
</evidence>
<evidence type="ECO:0000313" key="3">
    <source>
        <dbReference type="EMBL" id="SCE81415.1"/>
    </source>
</evidence>
<feature type="region of interest" description="Disordered" evidence="1">
    <location>
        <begin position="1"/>
        <end position="22"/>
    </location>
</feature>
<name>A0A1C4VCD5_9ACTN</name>
<protein>
    <submittedName>
        <fullName evidence="3">Uncharacterized protein</fullName>
    </submittedName>
</protein>
<dbReference type="EMBL" id="FMCW01000008">
    <property type="protein sequence ID" value="SCE81415.1"/>
    <property type="molecule type" value="Genomic_DNA"/>
</dbReference>
<feature type="compositionally biased region" description="Basic and acidic residues" evidence="1">
    <location>
        <begin position="1"/>
        <end position="17"/>
    </location>
</feature>
<organism evidence="3 4">
    <name type="scientific">Micromonospora haikouensis</name>
    <dbReference type="NCBI Taxonomy" id="686309"/>
    <lineage>
        <taxon>Bacteria</taxon>
        <taxon>Bacillati</taxon>
        <taxon>Actinomycetota</taxon>
        <taxon>Actinomycetes</taxon>
        <taxon>Micromonosporales</taxon>
        <taxon>Micromonosporaceae</taxon>
        <taxon>Micromonospora</taxon>
    </lineage>
</organism>
<evidence type="ECO:0000256" key="2">
    <source>
        <dbReference type="SAM" id="Phobius"/>
    </source>
</evidence>
<keyword evidence="2" id="KW-0472">Membrane</keyword>
<feature type="transmembrane region" description="Helical" evidence="2">
    <location>
        <begin position="27"/>
        <end position="50"/>
    </location>
</feature>